<dbReference type="AlphaFoldDB" id="A0A2T0T7M5"/>
<dbReference type="SUPFAM" id="SSF47413">
    <property type="entry name" value="lambda repressor-like DNA-binding domains"/>
    <property type="match status" value="1"/>
</dbReference>
<sequence>MSEFARILRAWRDRVRPEDVGLPSGSDRRAPGLRREELALLAGVSVDYVVRLEQGRASHPSAQLLASLARALRLNEVERDHLFRVAGVASPSSGHVPRHVTPTAQRMVDRFRNAPVAVAVHTAIYELVLWNPLWAAMFGDPSSQTRLQRNVAWRYFTDPTLRITHTPDDDEAYARDLVGHIRTAAGRYPDDPDIPRLVERLLEASSDFARRWEAGTVGELRTSRKTVHTGQVGDIVVDCDTFTGGPGDQTIVMMTAAPGSEDEQKLDLLRVIGLQQLQS</sequence>
<dbReference type="GO" id="GO:0003677">
    <property type="term" value="F:DNA binding"/>
    <property type="evidence" value="ECO:0007669"/>
    <property type="project" value="InterPro"/>
</dbReference>
<reference evidence="2 3" key="1">
    <citation type="submission" date="2018-03" db="EMBL/GenBank/DDBJ databases">
        <title>Genomic Encyclopedia of Archaeal and Bacterial Type Strains, Phase II (KMG-II): from individual species to whole genera.</title>
        <authorList>
            <person name="Goeker M."/>
        </authorList>
    </citation>
    <scope>NUCLEOTIDE SEQUENCE [LARGE SCALE GENOMIC DNA]</scope>
    <source>
        <strain evidence="2 3">DSM 44720</strain>
    </source>
</reference>
<dbReference type="PANTHER" id="PTHR35010:SF2">
    <property type="entry name" value="BLL4672 PROTEIN"/>
    <property type="match status" value="1"/>
</dbReference>
<proteinExistence type="predicted"/>
<dbReference type="InterPro" id="IPR001387">
    <property type="entry name" value="Cro/C1-type_HTH"/>
</dbReference>
<organism evidence="2 3">
    <name type="scientific">Umezawaea tangerina</name>
    <dbReference type="NCBI Taxonomy" id="84725"/>
    <lineage>
        <taxon>Bacteria</taxon>
        <taxon>Bacillati</taxon>
        <taxon>Actinomycetota</taxon>
        <taxon>Actinomycetes</taxon>
        <taxon>Pseudonocardiales</taxon>
        <taxon>Pseudonocardiaceae</taxon>
        <taxon>Umezawaea</taxon>
    </lineage>
</organism>
<dbReference type="InterPro" id="IPR041413">
    <property type="entry name" value="MLTR_LBD"/>
</dbReference>
<dbReference type="OrthoDB" id="3608749at2"/>
<accession>A0A2T0T7M5</accession>
<dbReference type="RefSeq" id="WP_106188665.1">
    <property type="nucleotide sequence ID" value="NZ_PVTF01000005.1"/>
</dbReference>
<protein>
    <submittedName>
        <fullName evidence="2">Helix-turn-helix protein</fullName>
    </submittedName>
</protein>
<comment type="caution">
    <text evidence="2">The sequence shown here is derived from an EMBL/GenBank/DDBJ whole genome shotgun (WGS) entry which is preliminary data.</text>
</comment>
<evidence type="ECO:0000259" key="1">
    <source>
        <dbReference type="PROSITE" id="PS50943"/>
    </source>
</evidence>
<dbReference type="EMBL" id="PVTF01000005">
    <property type="protein sequence ID" value="PRY41675.1"/>
    <property type="molecule type" value="Genomic_DNA"/>
</dbReference>
<dbReference type="Gene3D" id="3.30.450.180">
    <property type="match status" value="1"/>
</dbReference>
<dbReference type="Proteomes" id="UP000239494">
    <property type="component" value="Unassembled WGS sequence"/>
</dbReference>
<keyword evidence="3" id="KW-1185">Reference proteome</keyword>
<dbReference type="SMART" id="SM00530">
    <property type="entry name" value="HTH_XRE"/>
    <property type="match status" value="1"/>
</dbReference>
<dbReference type="Gene3D" id="1.10.260.40">
    <property type="entry name" value="lambda repressor-like DNA-binding domains"/>
    <property type="match status" value="1"/>
</dbReference>
<dbReference type="PROSITE" id="PS50943">
    <property type="entry name" value="HTH_CROC1"/>
    <property type="match status" value="1"/>
</dbReference>
<dbReference type="PANTHER" id="PTHR35010">
    <property type="entry name" value="BLL4672 PROTEIN-RELATED"/>
    <property type="match status" value="1"/>
</dbReference>
<name>A0A2T0T7M5_9PSEU</name>
<dbReference type="InterPro" id="IPR010982">
    <property type="entry name" value="Lambda_DNA-bd_dom_sf"/>
</dbReference>
<evidence type="ECO:0000313" key="2">
    <source>
        <dbReference type="EMBL" id="PRY41675.1"/>
    </source>
</evidence>
<feature type="domain" description="HTH cro/C1-type" evidence="1">
    <location>
        <begin position="28"/>
        <end position="79"/>
    </location>
</feature>
<evidence type="ECO:0000313" key="3">
    <source>
        <dbReference type="Proteomes" id="UP000239494"/>
    </source>
</evidence>
<dbReference type="Pfam" id="PF13560">
    <property type="entry name" value="HTH_31"/>
    <property type="match status" value="1"/>
</dbReference>
<gene>
    <name evidence="2" type="ORF">CLV43_105433</name>
</gene>
<dbReference type="Pfam" id="PF17765">
    <property type="entry name" value="MLTR_LBD"/>
    <property type="match status" value="1"/>
</dbReference>
<dbReference type="CDD" id="cd00093">
    <property type="entry name" value="HTH_XRE"/>
    <property type="match status" value="1"/>
</dbReference>